<dbReference type="OrthoDB" id="7271500at2"/>
<dbReference type="SUPFAM" id="SSF47413">
    <property type="entry name" value="lambda repressor-like DNA-binding domains"/>
    <property type="match status" value="1"/>
</dbReference>
<proteinExistence type="predicted"/>
<dbReference type="Gene3D" id="1.10.260.40">
    <property type="entry name" value="lambda repressor-like DNA-binding domains"/>
    <property type="match status" value="1"/>
</dbReference>
<feature type="domain" description="HTH cro/C1-type" evidence="1">
    <location>
        <begin position="11"/>
        <end position="67"/>
    </location>
</feature>
<dbReference type="GO" id="GO:0003677">
    <property type="term" value="F:DNA binding"/>
    <property type="evidence" value="ECO:0007669"/>
    <property type="project" value="InterPro"/>
</dbReference>
<evidence type="ECO:0000313" key="2">
    <source>
        <dbReference type="EMBL" id="TCZ58744.1"/>
    </source>
</evidence>
<dbReference type="InterPro" id="IPR010982">
    <property type="entry name" value="Lambda_DNA-bd_dom_sf"/>
</dbReference>
<dbReference type="RefSeq" id="WP_132291457.1">
    <property type="nucleotide sequence ID" value="NZ_SKBM01000015.1"/>
</dbReference>
<sequence>MSDDAPPMLALIEGRLDRLGLSPEEACRQAGLPPDFLDRLAEGKVPPPRGQKLVRLAEALATSVSYLVGLDPDTSPPPEVLEEEQGSLGLLAGDEEALLRAYRRLEMPQKAAVVLVVRSMAGPEPVADEVSAKRVGRR</sequence>
<organism evidence="2 3">
    <name type="scientific">Roseicella aquatilis</name>
    <dbReference type="NCBI Taxonomy" id="2527868"/>
    <lineage>
        <taxon>Bacteria</taxon>
        <taxon>Pseudomonadati</taxon>
        <taxon>Pseudomonadota</taxon>
        <taxon>Alphaproteobacteria</taxon>
        <taxon>Acetobacterales</taxon>
        <taxon>Roseomonadaceae</taxon>
        <taxon>Roseicella</taxon>
    </lineage>
</organism>
<protein>
    <recommendedName>
        <fullName evidence="1">HTH cro/C1-type domain-containing protein</fullName>
    </recommendedName>
</protein>
<reference evidence="2 3" key="1">
    <citation type="submission" date="2019-03" db="EMBL/GenBank/DDBJ databases">
        <title>Paracraurococcus aquatilis NE82 genome sequence.</title>
        <authorList>
            <person name="Zhao Y."/>
            <person name="Du Z."/>
        </authorList>
    </citation>
    <scope>NUCLEOTIDE SEQUENCE [LARGE SCALE GENOMIC DNA]</scope>
    <source>
        <strain evidence="2 3">NE82</strain>
    </source>
</reference>
<dbReference type="SMART" id="SM00530">
    <property type="entry name" value="HTH_XRE"/>
    <property type="match status" value="1"/>
</dbReference>
<accession>A0A4V6P5Y6</accession>
<evidence type="ECO:0000313" key="3">
    <source>
        <dbReference type="Proteomes" id="UP000295023"/>
    </source>
</evidence>
<keyword evidence="3" id="KW-1185">Reference proteome</keyword>
<dbReference type="Proteomes" id="UP000295023">
    <property type="component" value="Unassembled WGS sequence"/>
</dbReference>
<name>A0A4V6P5Y6_9PROT</name>
<evidence type="ECO:0000259" key="1">
    <source>
        <dbReference type="SMART" id="SM00530"/>
    </source>
</evidence>
<comment type="caution">
    <text evidence="2">The sequence shown here is derived from an EMBL/GenBank/DDBJ whole genome shotgun (WGS) entry which is preliminary data.</text>
</comment>
<gene>
    <name evidence="2" type="ORF">EXY23_16150</name>
</gene>
<dbReference type="InterPro" id="IPR001387">
    <property type="entry name" value="Cro/C1-type_HTH"/>
</dbReference>
<dbReference type="AlphaFoldDB" id="A0A4V6P5Y6"/>
<dbReference type="EMBL" id="SKBM01000015">
    <property type="protein sequence ID" value="TCZ58744.1"/>
    <property type="molecule type" value="Genomic_DNA"/>
</dbReference>